<name>A0ABV6UWJ6_9ACTN</name>
<evidence type="ECO:0000256" key="1">
    <source>
        <dbReference type="SAM" id="Phobius"/>
    </source>
</evidence>
<gene>
    <name evidence="2" type="ORF">ACEZDJ_31150</name>
</gene>
<evidence type="ECO:0000313" key="3">
    <source>
        <dbReference type="Proteomes" id="UP001592528"/>
    </source>
</evidence>
<accession>A0ABV6UWJ6</accession>
<keyword evidence="1" id="KW-0472">Membrane</keyword>
<dbReference type="EMBL" id="JBHEZZ010000023">
    <property type="protein sequence ID" value="MFC1405757.1"/>
    <property type="molecule type" value="Genomic_DNA"/>
</dbReference>
<evidence type="ECO:0000313" key="2">
    <source>
        <dbReference type="EMBL" id="MFC1405757.1"/>
    </source>
</evidence>
<feature type="transmembrane region" description="Helical" evidence="1">
    <location>
        <begin position="46"/>
        <end position="73"/>
    </location>
</feature>
<organism evidence="2 3">
    <name type="scientific">Streptacidiphilus cavernicola</name>
    <dbReference type="NCBI Taxonomy" id="3342716"/>
    <lineage>
        <taxon>Bacteria</taxon>
        <taxon>Bacillati</taxon>
        <taxon>Actinomycetota</taxon>
        <taxon>Actinomycetes</taxon>
        <taxon>Kitasatosporales</taxon>
        <taxon>Streptomycetaceae</taxon>
        <taxon>Streptacidiphilus</taxon>
    </lineage>
</organism>
<sequence length="89" mass="9259">MRIDRRAIARTFRTLLGLADRLHPAALLVLVGLLVGLVYLSAPLVVTMVCALVAAIKAAAFLGGAAVLARVAIRAASTYRNTPPPAVTP</sequence>
<dbReference type="RefSeq" id="WP_030263543.1">
    <property type="nucleotide sequence ID" value="NZ_JBHEZZ010000023.1"/>
</dbReference>
<proteinExistence type="predicted"/>
<dbReference type="Proteomes" id="UP001592528">
    <property type="component" value="Unassembled WGS sequence"/>
</dbReference>
<protein>
    <submittedName>
        <fullName evidence="2">Uncharacterized protein</fullName>
    </submittedName>
</protein>
<keyword evidence="3" id="KW-1185">Reference proteome</keyword>
<feature type="transmembrane region" description="Helical" evidence="1">
    <location>
        <begin position="21"/>
        <end position="40"/>
    </location>
</feature>
<keyword evidence="1" id="KW-0812">Transmembrane</keyword>
<reference evidence="2 3" key="1">
    <citation type="submission" date="2024-09" db="EMBL/GenBank/DDBJ databases">
        <authorList>
            <person name="Lee S.D."/>
        </authorList>
    </citation>
    <scope>NUCLEOTIDE SEQUENCE [LARGE SCALE GENOMIC DNA]</scope>
    <source>
        <strain evidence="2 3">N1-5</strain>
    </source>
</reference>
<comment type="caution">
    <text evidence="2">The sequence shown here is derived from an EMBL/GenBank/DDBJ whole genome shotgun (WGS) entry which is preliminary data.</text>
</comment>
<keyword evidence="1" id="KW-1133">Transmembrane helix</keyword>